<dbReference type="EMBL" id="BFAD01000006">
    <property type="protein sequence ID" value="GBE84225.1"/>
    <property type="molecule type" value="Genomic_DNA"/>
</dbReference>
<dbReference type="GeneID" id="38781142"/>
<dbReference type="RefSeq" id="XP_027615138.1">
    <property type="nucleotide sequence ID" value="XM_027759337.1"/>
</dbReference>
<evidence type="ECO:0000256" key="1">
    <source>
        <dbReference type="SAM" id="SignalP"/>
    </source>
</evidence>
<dbReference type="InParanoid" id="A0A401GPR6"/>
<proteinExistence type="predicted"/>
<comment type="caution">
    <text evidence="2">The sequence shown here is derived from an EMBL/GenBank/DDBJ whole genome shotgun (WGS) entry which is preliminary data.</text>
</comment>
<protein>
    <submittedName>
        <fullName evidence="2">Uncharacterized protein</fullName>
    </submittedName>
</protein>
<feature type="signal peptide" evidence="1">
    <location>
        <begin position="1"/>
        <end position="20"/>
    </location>
</feature>
<keyword evidence="1" id="KW-0732">Signal</keyword>
<name>A0A401GPR6_9APHY</name>
<reference evidence="2 3" key="1">
    <citation type="journal article" date="2018" name="Sci. Rep.">
        <title>Genome sequence of the cauliflower mushroom Sparassis crispa (Hanabiratake) and its association with beneficial usage.</title>
        <authorList>
            <person name="Kiyama R."/>
            <person name="Furutani Y."/>
            <person name="Kawaguchi K."/>
            <person name="Nakanishi T."/>
        </authorList>
    </citation>
    <scope>NUCLEOTIDE SEQUENCE [LARGE SCALE GENOMIC DNA]</scope>
</reference>
<feature type="chain" id="PRO_5019497050" evidence="1">
    <location>
        <begin position="21"/>
        <end position="82"/>
    </location>
</feature>
<evidence type="ECO:0000313" key="2">
    <source>
        <dbReference type="EMBL" id="GBE84225.1"/>
    </source>
</evidence>
<accession>A0A401GPR6</accession>
<dbReference type="AlphaFoldDB" id="A0A401GPR6"/>
<dbReference type="Proteomes" id="UP000287166">
    <property type="component" value="Unassembled WGS sequence"/>
</dbReference>
<evidence type="ECO:0000313" key="3">
    <source>
        <dbReference type="Proteomes" id="UP000287166"/>
    </source>
</evidence>
<organism evidence="2 3">
    <name type="scientific">Sparassis crispa</name>
    <dbReference type="NCBI Taxonomy" id="139825"/>
    <lineage>
        <taxon>Eukaryota</taxon>
        <taxon>Fungi</taxon>
        <taxon>Dikarya</taxon>
        <taxon>Basidiomycota</taxon>
        <taxon>Agaricomycotina</taxon>
        <taxon>Agaricomycetes</taxon>
        <taxon>Polyporales</taxon>
        <taxon>Sparassidaceae</taxon>
        <taxon>Sparassis</taxon>
    </lineage>
</organism>
<keyword evidence="3" id="KW-1185">Reference proteome</keyword>
<sequence>MLVVKAFPFTVLLLAWSAATIPSPGTTTITRTRAMQDVTTSTVIAMRTSEVFVIVPKTVDSVVTTTSVDAVFSTTTTTVPSS</sequence>
<gene>
    <name evidence="2" type="ORF">SCP_0602030</name>
</gene>